<keyword evidence="1" id="KW-1133">Transmembrane helix</keyword>
<proteinExistence type="predicted"/>
<keyword evidence="1" id="KW-0472">Membrane</keyword>
<dbReference type="RefSeq" id="WP_115971810.1">
    <property type="nucleotide sequence ID" value="NZ_QNVT01000016.1"/>
</dbReference>
<dbReference type="Proteomes" id="UP000256686">
    <property type="component" value="Unassembled WGS sequence"/>
</dbReference>
<name>A0A3D9C5V9_9FLAO</name>
<evidence type="ECO:0000313" key="2">
    <source>
        <dbReference type="EMBL" id="REC61260.1"/>
    </source>
</evidence>
<protein>
    <recommendedName>
        <fullName evidence="4">DUF2569 family protein</fullName>
    </recommendedName>
</protein>
<evidence type="ECO:0000256" key="1">
    <source>
        <dbReference type="SAM" id="Phobius"/>
    </source>
</evidence>
<feature type="transmembrane region" description="Helical" evidence="1">
    <location>
        <begin position="49"/>
        <end position="71"/>
    </location>
</feature>
<keyword evidence="1" id="KW-0812">Transmembrane</keyword>
<accession>A0A3D9C5V9</accession>
<reference evidence="3" key="1">
    <citation type="submission" date="2018-06" db="EMBL/GenBank/DDBJ databases">
        <authorList>
            <person name="Lum Nde A."/>
            <person name="Hugo C."/>
        </authorList>
    </citation>
    <scope>NUCLEOTIDE SEQUENCE [LARGE SCALE GENOMIC DNA]</scope>
    <source>
        <strain evidence="3">1_F178</strain>
    </source>
</reference>
<feature type="transmembrane region" description="Helical" evidence="1">
    <location>
        <begin position="7"/>
        <end position="29"/>
    </location>
</feature>
<feature type="transmembrane region" description="Helical" evidence="1">
    <location>
        <begin position="112"/>
        <end position="131"/>
    </location>
</feature>
<feature type="transmembrane region" description="Helical" evidence="1">
    <location>
        <begin position="83"/>
        <end position="100"/>
    </location>
</feature>
<gene>
    <name evidence="2" type="ORF">DRF65_16205</name>
</gene>
<keyword evidence="3" id="KW-1185">Reference proteome</keyword>
<organism evidence="2 3">
    <name type="scientific">Chryseobacterium pennae</name>
    <dbReference type="NCBI Taxonomy" id="2258962"/>
    <lineage>
        <taxon>Bacteria</taxon>
        <taxon>Pseudomonadati</taxon>
        <taxon>Bacteroidota</taxon>
        <taxon>Flavobacteriia</taxon>
        <taxon>Flavobacteriales</taxon>
        <taxon>Weeksellaceae</taxon>
        <taxon>Chryseobacterium group</taxon>
        <taxon>Chryseobacterium</taxon>
    </lineage>
</organism>
<evidence type="ECO:0008006" key="4">
    <source>
        <dbReference type="Google" id="ProtNLM"/>
    </source>
</evidence>
<sequence length="144" mass="17282">MSKKKFILLSVLKTWFFSTIISTILLIVFMNLTKPEMGEHPRNCDMSGLAYGLVIIWILFLSIVSFSSLFSLFRSFHSKMKTFLCWFLLPILFIIYYFFMITEGQKINGEDILFFLITNLPWFAIWIFYYWRFGTLYFNHKIQS</sequence>
<comment type="caution">
    <text evidence="2">The sequence shown here is derived from an EMBL/GenBank/DDBJ whole genome shotgun (WGS) entry which is preliminary data.</text>
</comment>
<dbReference type="EMBL" id="QNVT01000016">
    <property type="protein sequence ID" value="REC61260.1"/>
    <property type="molecule type" value="Genomic_DNA"/>
</dbReference>
<dbReference type="AlphaFoldDB" id="A0A3D9C5V9"/>
<evidence type="ECO:0000313" key="3">
    <source>
        <dbReference type="Proteomes" id="UP000256686"/>
    </source>
</evidence>